<gene>
    <name evidence="1" type="ORF">MM415A02187_0002</name>
    <name evidence="2" type="ORF">MM415B04329_0008</name>
</gene>
<sequence length="73" mass="8160">MDYIALRKIRRNNKDHLPGGRIDLTLEEAESLLLAGAIKVAPEAPPKRPTINKTMAMKWAKKKGHRKIGGDND</sequence>
<dbReference type="EMBL" id="MT143127">
    <property type="protein sequence ID" value="QJA93172.1"/>
    <property type="molecule type" value="Genomic_DNA"/>
</dbReference>
<proteinExistence type="predicted"/>
<evidence type="ECO:0000313" key="1">
    <source>
        <dbReference type="EMBL" id="QJA73884.1"/>
    </source>
</evidence>
<organism evidence="2">
    <name type="scientific">viral metagenome</name>
    <dbReference type="NCBI Taxonomy" id="1070528"/>
    <lineage>
        <taxon>unclassified sequences</taxon>
        <taxon>metagenomes</taxon>
        <taxon>organismal metagenomes</taxon>
    </lineage>
</organism>
<dbReference type="AlphaFoldDB" id="A0A6M3LHS4"/>
<evidence type="ECO:0000313" key="2">
    <source>
        <dbReference type="EMBL" id="QJA93172.1"/>
    </source>
</evidence>
<protein>
    <submittedName>
        <fullName evidence="2">Uncharacterized protein</fullName>
    </submittedName>
</protein>
<name>A0A6M3LHS4_9ZZZZ</name>
<reference evidence="2" key="1">
    <citation type="submission" date="2020-03" db="EMBL/GenBank/DDBJ databases">
        <title>The deep terrestrial virosphere.</title>
        <authorList>
            <person name="Holmfeldt K."/>
            <person name="Nilsson E."/>
            <person name="Simone D."/>
            <person name="Lopez-Fernandez M."/>
            <person name="Wu X."/>
            <person name="de Brujin I."/>
            <person name="Lundin D."/>
            <person name="Andersson A."/>
            <person name="Bertilsson S."/>
            <person name="Dopson M."/>
        </authorList>
    </citation>
    <scope>NUCLEOTIDE SEQUENCE</scope>
    <source>
        <strain evidence="1">MM415A02187</strain>
        <strain evidence="2">MM415B04329</strain>
    </source>
</reference>
<dbReference type="EMBL" id="MT142060">
    <property type="protein sequence ID" value="QJA73884.1"/>
    <property type="molecule type" value="Genomic_DNA"/>
</dbReference>
<accession>A0A6M3LHS4</accession>